<feature type="compositionally biased region" description="Low complexity" evidence="1">
    <location>
        <begin position="15"/>
        <end position="24"/>
    </location>
</feature>
<feature type="compositionally biased region" description="Basic and acidic residues" evidence="1">
    <location>
        <begin position="302"/>
        <end position="312"/>
    </location>
</feature>
<accession>A0AAD7EH04</accession>
<feature type="region of interest" description="Disordered" evidence="1">
    <location>
        <begin position="1"/>
        <end position="29"/>
    </location>
</feature>
<evidence type="ECO:0000313" key="2">
    <source>
        <dbReference type="EMBL" id="KAJ7323992.1"/>
    </source>
</evidence>
<dbReference type="AlphaFoldDB" id="A0AAD7EH04"/>
<organism evidence="2 3">
    <name type="scientific">Mycena albidolilacea</name>
    <dbReference type="NCBI Taxonomy" id="1033008"/>
    <lineage>
        <taxon>Eukaryota</taxon>
        <taxon>Fungi</taxon>
        <taxon>Dikarya</taxon>
        <taxon>Basidiomycota</taxon>
        <taxon>Agaricomycotina</taxon>
        <taxon>Agaricomycetes</taxon>
        <taxon>Agaricomycetidae</taxon>
        <taxon>Agaricales</taxon>
        <taxon>Marasmiineae</taxon>
        <taxon>Mycenaceae</taxon>
        <taxon>Mycena</taxon>
    </lineage>
</organism>
<proteinExistence type="predicted"/>
<comment type="caution">
    <text evidence="2">The sequence shown here is derived from an EMBL/GenBank/DDBJ whole genome shotgun (WGS) entry which is preliminary data.</text>
</comment>
<dbReference type="Proteomes" id="UP001218218">
    <property type="component" value="Unassembled WGS sequence"/>
</dbReference>
<sequence>MPPQTTMPMLPSPSPSETESQPQTDDSTHLLLRRRRPAVAVHARLLPDSTAPGIALSCGVEHETDPATDDWWDARRPAVVPYLPWPSEQPQDRASPQRLPCRSTGCGARVHPRAHAARDGGHWVGYVDSMERTVIRLDGQYFRERSALVLGNAGCGCVVDGVGCAVCGNALGALHIPCRVHRTRKGPAHYVFLPSAVSPSIKDTAESSHLTASTSSISTVNLSSTEFVQSVANAASMNSAAMPLPPAPPSTTENLFSAEFIQAVANGLDEFVDVGLFRGDGDLNFERDFGQWFNPDDVGMELGRRPNEDTYPRPDINPPRT</sequence>
<name>A0AAD7EH04_9AGAR</name>
<protein>
    <submittedName>
        <fullName evidence="2">Uncharacterized protein</fullName>
    </submittedName>
</protein>
<feature type="region of interest" description="Disordered" evidence="1">
    <location>
        <begin position="298"/>
        <end position="321"/>
    </location>
</feature>
<reference evidence="2" key="1">
    <citation type="submission" date="2023-03" db="EMBL/GenBank/DDBJ databases">
        <title>Massive genome expansion in bonnet fungi (Mycena s.s.) driven by repeated elements and novel gene families across ecological guilds.</title>
        <authorList>
            <consortium name="Lawrence Berkeley National Laboratory"/>
            <person name="Harder C.B."/>
            <person name="Miyauchi S."/>
            <person name="Viragh M."/>
            <person name="Kuo A."/>
            <person name="Thoen E."/>
            <person name="Andreopoulos B."/>
            <person name="Lu D."/>
            <person name="Skrede I."/>
            <person name="Drula E."/>
            <person name="Henrissat B."/>
            <person name="Morin E."/>
            <person name="Kohler A."/>
            <person name="Barry K."/>
            <person name="LaButti K."/>
            <person name="Morin E."/>
            <person name="Salamov A."/>
            <person name="Lipzen A."/>
            <person name="Mereny Z."/>
            <person name="Hegedus B."/>
            <person name="Baldrian P."/>
            <person name="Stursova M."/>
            <person name="Weitz H."/>
            <person name="Taylor A."/>
            <person name="Grigoriev I.V."/>
            <person name="Nagy L.G."/>
            <person name="Martin F."/>
            <person name="Kauserud H."/>
        </authorList>
    </citation>
    <scope>NUCLEOTIDE SEQUENCE</scope>
    <source>
        <strain evidence="2">CBHHK002</strain>
    </source>
</reference>
<dbReference type="EMBL" id="JARIHO010000045">
    <property type="protein sequence ID" value="KAJ7323992.1"/>
    <property type="molecule type" value="Genomic_DNA"/>
</dbReference>
<evidence type="ECO:0000256" key="1">
    <source>
        <dbReference type="SAM" id="MobiDB-lite"/>
    </source>
</evidence>
<evidence type="ECO:0000313" key="3">
    <source>
        <dbReference type="Proteomes" id="UP001218218"/>
    </source>
</evidence>
<feature type="compositionally biased region" description="Pro residues" evidence="1">
    <location>
        <begin position="1"/>
        <end position="14"/>
    </location>
</feature>
<gene>
    <name evidence="2" type="ORF">DFH08DRAFT_1085335</name>
</gene>
<keyword evidence="3" id="KW-1185">Reference proteome</keyword>